<dbReference type="GO" id="GO:0046718">
    <property type="term" value="P:symbiont entry into host cell"/>
    <property type="evidence" value="ECO:0007669"/>
    <property type="project" value="UniProtKB-KW"/>
</dbReference>
<accession>A0A7G0RUK4</accession>
<keyword evidence="9" id="KW-1035">Host cytoplasm</keyword>
<evidence type="ECO:0000313" key="14">
    <source>
        <dbReference type="Proteomes" id="UP000325582"/>
    </source>
</evidence>
<dbReference type="GO" id="GO:0044423">
    <property type="term" value="C:virion component"/>
    <property type="evidence" value="ECO:0007669"/>
    <property type="project" value="UniProtKB-KW"/>
</dbReference>
<keyword evidence="7" id="KW-1161">Viral attachment to host cell</keyword>
<evidence type="ECO:0000256" key="8">
    <source>
        <dbReference type="ARBA" id="ARBA00022844"/>
    </source>
</evidence>
<evidence type="ECO:0000313" key="13">
    <source>
        <dbReference type="EMBL" id="ADM08026.1"/>
    </source>
</evidence>
<evidence type="ECO:0000256" key="9">
    <source>
        <dbReference type="ARBA" id="ARBA00023200"/>
    </source>
</evidence>
<feature type="non-terminal residue" evidence="13">
    <location>
        <position position="274"/>
    </location>
</feature>
<keyword evidence="4" id="KW-0945">Host-virus interaction</keyword>
<dbReference type="GO" id="GO:0019062">
    <property type="term" value="P:virion attachment to host cell"/>
    <property type="evidence" value="ECO:0007669"/>
    <property type="project" value="UniProtKB-KW"/>
</dbReference>
<evidence type="ECO:0000256" key="2">
    <source>
        <dbReference type="ARBA" id="ARBA00004328"/>
    </source>
</evidence>
<evidence type="ECO:0000256" key="5">
    <source>
        <dbReference type="ARBA" id="ARBA00022706"/>
    </source>
</evidence>
<feature type="non-terminal residue" evidence="13">
    <location>
        <position position="1"/>
    </location>
</feature>
<feature type="domain" description="Picornavirus capsid VP1" evidence="12">
    <location>
        <begin position="36"/>
        <end position="231"/>
    </location>
</feature>
<dbReference type="EMBL" id="HM236911">
    <property type="protein sequence ID" value="ADM08026.1"/>
    <property type="molecule type" value="Genomic_RNA"/>
</dbReference>
<keyword evidence="6" id="KW-0519">Myristate</keyword>
<evidence type="ECO:0000256" key="6">
    <source>
        <dbReference type="ARBA" id="ARBA00022707"/>
    </source>
</evidence>
<reference evidence="13 14" key="1">
    <citation type="journal article" date="2010" name="J. Virol.">
        <title>Analysis of genetic diversity and sites of recombination in human rhinovirus species C.</title>
        <authorList>
            <person name="McIntyre C.L."/>
            <person name="McWilliam Leitch E.C."/>
            <person name="Savolainen-Kopra C."/>
            <person name="Hovi T."/>
            <person name="Simmonds P."/>
        </authorList>
    </citation>
    <scope>NUCLEOTIDE SEQUENCE [LARGE SCALE GENOMIC DNA]</scope>
    <source>
        <strain evidence="13">Resp_3090/06</strain>
    </source>
</reference>
<keyword evidence="5" id="KW-0167">Capsid protein</keyword>
<dbReference type="CDD" id="cd00205">
    <property type="entry name" value="rhv_like"/>
    <property type="match status" value="1"/>
</dbReference>
<protein>
    <recommendedName>
        <fullName evidence="3">Genome polyprotein</fullName>
    </recommendedName>
</protein>
<proteinExistence type="predicted"/>
<evidence type="ECO:0000256" key="10">
    <source>
        <dbReference type="ARBA" id="ARBA00023288"/>
    </source>
</evidence>
<keyword evidence="11" id="KW-1160">Virus entry into host cell</keyword>
<sequence length="274" mass="30822">NPVEDFVEETLKEVLVVPNTQPSGPTHTTKPTALGAMEIGATSDATPESVIETRYVINNHTNNEALIENFLGRSSLWANLTLTDGFAKWDINFQEQAQIRKKFELFTYLRFDMEVTIVSNNTGLMQIMYSPPGIVAPQNIADKKWDGASNPSVFYQPKSGFPRFTIPFTGLGSAYYIFYDGYDRANNDTTVYGISSTNDMGTLCFRALEDKSKQIIKVYIKPKHIKAWCPRAPRAVDYTHKNSPNYHTTAPEGGGLLKEEHYFKFRENIKTAGP</sequence>
<dbReference type="InterPro" id="IPR029053">
    <property type="entry name" value="Viral_coat"/>
</dbReference>
<keyword evidence="5" id="KW-1143">T=pseudo3 icosahedral capsid protein</keyword>
<evidence type="ECO:0000256" key="1">
    <source>
        <dbReference type="ARBA" id="ARBA00004192"/>
    </source>
</evidence>
<keyword evidence="10" id="KW-0449">Lipoprotein</keyword>
<dbReference type="SUPFAM" id="SSF88633">
    <property type="entry name" value="Positive stranded ssRNA viruses"/>
    <property type="match status" value="1"/>
</dbReference>
<comment type="subcellular location">
    <subcellularLocation>
        <location evidence="1">Host cytoplasm</location>
    </subcellularLocation>
    <subcellularLocation>
        <location evidence="2">Virion</location>
    </subcellularLocation>
</comment>
<dbReference type="InterPro" id="IPR059138">
    <property type="entry name" value="Pico_VP1"/>
</dbReference>
<organism evidence="13 14">
    <name type="scientific">Rhinovirus C</name>
    <dbReference type="NCBI Taxonomy" id="463676"/>
    <lineage>
        <taxon>Viruses</taxon>
        <taxon>Riboviria</taxon>
        <taxon>Orthornavirae</taxon>
        <taxon>Pisuviricota</taxon>
        <taxon>Pisoniviricetes</taxon>
        <taxon>Picornavirales</taxon>
        <taxon>Picornaviridae</taxon>
        <taxon>Ensavirinae</taxon>
        <taxon>Enterovirus</taxon>
        <taxon>Enterovirus cerhino</taxon>
    </lineage>
</organism>
<dbReference type="Pfam" id="PF22663">
    <property type="entry name" value="Rhv_5"/>
    <property type="match status" value="1"/>
</dbReference>
<evidence type="ECO:0000256" key="4">
    <source>
        <dbReference type="ARBA" id="ARBA00022581"/>
    </source>
</evidence>
<dbReference type="GO" id="GO:0043657">
    <property type="term" value="C:host cell"/>
    <property type="evidence" value="ECO:0007669"/>
    <property type="project" value="UniProtKB-SubCell"/>
</dbReference>
<evidence type="ECO:0000256" key="7">
    <source>
        <dbReference type="ARBA" id="ARBA00022804"/>
    </source>
</evidence>
<evidence type="ECO:0000256" key="11">
    <source>
        <dbReference type="ARBA" id="ARBA00023296"/>
    </source>
</evidence>
<evidence type="ECO:0000256" key="3">
    <source>
        <dbReference type="ARBA" id="ARBA00020107"/>
    </source>
</evidence>
<name>A0A7G0RUK4_9ENTO</name>
<keyword evidence="8" id="KW-0946">Virion</keyword>
<dbReference type="Gene3D" id="2.60.120.20">
    <property type="match status" value="1"/>
</dbReference>
<evidence type="ECO:0000259" key="12">
    <source>
        <dbReference type="Pfam" id="PF22663"/>
    </source>
</evidence>
<dbReference type="InterPro" id="IPR033703">
    <property type="entry name" value="Rhv-like"/>
</dbReference>
<dbReference type="Proteomes" id="UP000325582">
    <property type="component" value="Segment"/>
</dbReference>